<dbReference type="EMBL" id="KE345337">
    <property type="protein sequence ID" value="EXC01916.1"/>
    <property type="molecule type" value="Genomic_DNA"/>
</dbReference>
<dbReference type="PANTHER" id="PTHR31415">
    <property type="entry name" value="OS05G0367900 PROTEIN"/>
    <property type="match status" value="1"/>
</dbReference>
<comment type="subcellular location">
    <subcellularLocation>
        <location evidence="1">Membrane</location>
    </subcellularLocation>
</comment>
<evidence type="ECO:0000256" key="2">
    <source>
        <dbReference type="ARBA" id="ARBA00023136"/>
    </source>
</evidence>
<sequence length="226" mass="26069">MAKAGPRGCCCCFLSWFFGIIVSVVVLIGVAVGLFFIIVNPQKMKVQINDARIYKFNFTEANQTHFLHYDLEFNVTLRNPNRIMGFFYENFAVGAYYQTDENVMRNYVDSAFILKLYQGKKNTTVMRHRLKGTREVYLLDSGERSKFVERFEKEKKSGIFSIDWKVEFRSRVKLSAIKIGIFRPKLRCGSSQVPLVNGQKRVNVTSNDVAKCRVKFKATYYDPSAA</sequence>
<keyword evidence="5" id="KW-1185">Reference proteome</keyword>
<evidence type="ECO:0000256" key="1">
    <source>
        <dbReference type="ARBA" id="ARBA00004370"/>
    </source>
</evidence>
<keyword evidence="3" id="KW-1133">Transmembrane helix</keyword>
<keyword evidence="3" id="KW-0812">Transmembrane</keyword>
<organism evidence="4 5">
    <name type="scientific">Morus notabilis</name>
    <dbReference type="NCBI Taxonomy" id="981085"/>
    <lineage>
        <taxon>Eukaryota</taxon>
        <taxon>Viridiplantae</taxon>
        <taxon>Streptophyta</taxon>
        <taxon>Embryophyta</taxon>
        <taxon>Tracheophyta</taxon>
        <taxon>Spermatophyta</taxon>
        <taxon>Magnoliopsida</taxon>
        <taxon>eudicotyledons</taxon>
        <taxon>Gunneridae</taxon>
        <taxon>Pentapetalae</taxon>
        <taxon>rosids</taxon>
        <taxon>fabids</taxon>
        <taxon>Rosales</taxon>
        <taxon>Moraceae</taxon>
        <taxon>Moreae</taxon>
        <taxon>Morus</taxon>
    </lineage>
</organism>
<dbReference type="KEGG" id="mnt:21401788"/>
<reference evidence="5" key="1">
    <citation type="submission" date="2013-01" db="EMBL/GenBank/DDBJ databases">
        <title>Draft Genome Sequence of a Mulberry Tree, Morus notabilis C.K. Schneid.</title>
        <authorList>
            <person name="He N."/>
            <person name="Zhao S."/>
        </authorList>
    </citation>
    <scope>NUCLEOTIDE SEQUENCE</scope>
</reference>
<gene>
    <name evidence="4" type="ORF">L484_018828</name>
</gene>
<evidence type="ECO:0000256" key="3">
    <source>
        <dbReference type="SAM" id="Phobius"/>
    </source>
</evidence>
<proteinExistence type="predicted"/>
<evidence type="ECO:0000313" key="5">
    <source>
        <dbReference type="Proteomes" id="UP000030645"/>
    </source>
</evidence>
<evidence type="ECO:0008006" key="6">
    <source>
        <dbReference type="Google" id="ProtNLM"/>
    </source>
</evidence>
<dbReference type="OrthoDB" id="1889094at2759"/>
<protein>
    <recommendedName>
        <fullName evidence="6">Late embryogenesis abundant protein LEA-2 subgroup domain-containing protein</fullName>
    </recommendedName>
</protein>
<dbReference type="PANTHER" id="PTHR31415:SF4">
    <property type="entry name" value="NDR1_HIN1-LIKE PROTEIN 3"/>
    <property type="match status" value="1"/>
</dbReference>
<dbReference type="AlphaFoldDB" id="W9RPS5"/>
<dbReference type="Proteomes" id="UP000030645">
    <property type="component" value="Unassembled WGS sequence"/>
</dbReference>
<dbReference type="GO" id="GO:0009506">
    <property type="term" value="C:plasmodesma"/>
    <property type="evidence" value="ECO:0007669"/>
    <property type="project" value="TreeGrafter"/>
</dbReference>
<dbReference type="InterPro" id="IPR044839">
    <property type="entry name" value="NDR1-like"/>
</dbReference>
<feature type="transmembrane region" description="Helical" evidence="3">
    <location>
        <begin position="12"/>
        <end position="39"/>
    </location>
</feature>
<dbReference type="STRING" id="981085.W9RPS5"/>
<name>W9RPS5_9ROSA</name>
<accession>W9RPS5</accession>
<keyword evidence="2 3" id="KW-0472">Membrane</keyword>
<evidence type="ECO:0000313" key="4">
    <source>
        <dbReference type="EMBL" id="EXC01916.1"/>
    </source>
</evidence>
<dbReference type="GO" id="GO:0098542">
    <property type="term" value="P:defense response to other organism"/>
    <property type="evidence" value="ECO:0007669"/>
    <property type="project" value="InterPro"/>
</dbReference>
<dbReference type="GO" id="GO:0005886">
    <property type="term" value="C:plasma membrane"/>
    <property type="evidence" value="ECO:0007669"/>
    <property type="project" value="TreeGrafter"/>
</dbReference>
<dbReference type="eggNOG" id="ENOG502QUR9">
    <property type="taxonomic scope" value="Eukaryota"/>
</dbReference>